<protein>
    <submittedName>
        <fullName evidence="1">Uncharacterized protein</fullName>
    </submittedName>
</protein>
<comment type="caution">
    <text evidence="1">The sequence shown here is derived from an EMBL/GenBank/DDBJ whole genome shotgun (WGS) entry which is preliminary data.</text>
</comment>
<dbReference type="AlphaFoldDB" id="A0A8S1IQ15"/>
<name>A0A8S1IQ15_9CHLO</name>
<accession>A0A8S1IQ15</accession>
<evidence type="ECO:0000313" key="2">
    <source>
        <dbReference type="Proteomes" id="UP000708148"/>
    </source>
</evidence>
<dbReference type="EMBL" id="CAJHUC010000632">
    <property type="protein sequence ID" value="CAD7697244.1"/>
    <property type="molecule type" value="Genomic_DNA"/>
</dbReference>
<evidence type="ECO:0000313" key="1">
    <source>
        <dbReference type="EMBL" id="CAD7697244.1"/>
    </source>
</evidence>
<reference evidence="1" key="1">
    <citation type="submission" date="2020-12" db="EMBL/GenBank/DDBJ databases">
        <authorList>
            <person name="Iha C."/>
        </authorList>
    </citation>
    <scope>NUCLEOTIDE SEQUENCE</scope>
</reference>
<sequence>MIWRGALVVDSCTVNDLGVSAAWMHMEFQLSVIHPMLQVGQLLHSTLNIGSNQALAEQVVVRLVATHRRRRMPFEICGPIQMLLVWVVSLAHEYVIMSMTAVLKVDRNPYLIHSGSLCQQALVRCTSYEMLVLLLWWLHVRFDMPSRWCCWWHNLCSFTTIQFVVDVAPGL</sequence>
<organism evidence="1 2">
    <name type="scientific">Ostreobium quekettii</name>
    <dbReference type="NCBI Taxonomy" id="121088"/>
    <lineage>
        <taxon>Eukaryota</taxon>
        <taxon>Viridiplantae</taxon>
        <taxon>Chlorophyta</taxon>
        <taxon>core chlorophytes</taxon>
        <taxon>Ulvophyceae</taxon>
        <taxon>TCBD clade</taxon>
        <taxon>Bryopsidales</taxon>
        <taxon>Ostreobineae</taxon>
        <taxon>Ostreobiaceae</taxon>
        <taxon>Ostreobium</taxon>
    </lineage>
</organism>
<keyword evidence="2" id="KW-1185">Reference proteome</keyword>
<proteinExistence type="predicted"/>
<dbReference type="Proteomes" id="UP000708148">
    <property type="component" value="Unassembled WGS sequence"/>
</dbReference>
<gene>
    <name evidence="1" type="ORF">OSTQU699_LOCUS2605</name>
</gene>